<reference evidence="1" key="1">
    <citation type="submission" date="2020-02" db="EMBL/GenBank/DDBJ databases">
        <title>Bacillus sedimentmangrovi sp. nov., isolated from sediment of the mangrove ecosystem.</title>
        <authorList>
            <person name="Liu G."/>
        </authorList>
    </citation>
    <scope>NUCLEOTIDE SEQUENCE [LARGE SCALE GENOMIC DNA]</scope>
    <source>
        <strain evidence="1">SgZ-7</strain>
    </source>
</reference>
<name>A0A6B3TRQ7_9BACI</name>
<dbReference type="RefSeq" id="WP_163251916.1">
    <property type="nucleotide sequence ID" value="NZ_JAAIUV010000015.1"/>
</dbReference>
<dbReference type="Proteomes" id="UP000481621">
    <property type="component" value="Unassembled WGS sequence"/>
</dbReference>
<proteinExistence type="predicted"/>
<evidence type="ECO:0000313" key="1">
    <source>
        <dbReference type="EMBL" id="NEX79312.1"/>
    </source>
</evidence>
<dbReference type="EMBL" id="JAAIUV010000015">
    <property type="protein sequence ID" value="NEX79312.1"/>
    <property type="molecule type" value="Genomic_DNA"/>
</dbReference>
<protein>
    <submittedName>
        <fullName evidence="1">Uncharacterized protein</fullName>
    </submittedName>
</protein>
<gene>
    <name evidence="1" type="ORF">G4Z05_10600</name>
</gene>
<comment type="caution">
    <text evidence="1">The sequence shown here is derived from an EMBL/GenBank/DDBJ whole genome shotgun (WGS) entry which is preliminary data.</text>
</comment>
<organism evidence="1 2">
    <name type="scientific">Neobacillus thermocopriae</name>
    <dbReference type="NCBI Taxonomy" id="1215031"/>
    <lineage>
        <taxon>Bacteria</taxon>
        <taxon>Bacillati</taxon>
        <taxon>Bacillota</taxon>
        <taxon>Bacilli</taxon>
        <taxon>Bacillales</taxon>
        <taxon>Bacillaceae</taxon>
        <taxon>Neobacillus</taxon>
    </lineage>
</organism>
<dbReference type="AlphaFoldDB" id="A0A6B3TRQ7"/>
<accession>A0A6B3TRQ7</accession>
<sequence length="89" mass="10055">MSLNILKGKNNSSKLKNTFGMGTLYEPETAEGEKVIEIDYQSMVNGQSVNVYINNQPIILPLQDYLQDQDFDSPFFAWNESNSPSMGRC</sequence>
<keyword evidence="2" id="KW-1185">Reference proteome</keyword>
<evidence type="ECO:0000313" key="2">
    <source>
        <dbReference type="Proteomes" id="UP000481621"/>
    </source>
</evidence>